<protein>
    <submittedName>
        <fullName evidence="2">Uncharacterized protein</fullName>
    </submittedName>
</protein>
<sequence length="73" mass="8378">MDLIWSHNGFPSASHFLVAVFFAFGFVAARVLLDRFIFRVSCLTVEIHFLPEESGSHSDERNLTCALEEFRRS</sequence>
<feature type="transmembrane region" description="Helical" evidence="1">
    <location>
        <begin position="12"/>
        <end position="33"/>
    </location>
</feature>
<keyword evidence="1" id="KW-1133">Transmembrane helix</keyword>
<keyword evidence="1" id="KW-0472">Membrane</keyword>
<dbReference type="EMBL" id="CAUOFW020001348">
    <property type="protein sequence ID" value="CAK9143937.1"/>
    <property type="molecule type" value="Genomic_DNA"/>
</dbReference>
<evidence type="ECO:0000313" key="3">
    <source>
        <dbReference type="Proteomes" id="UP001642360"/>
    </source>
</evidence>
<comment type="caution">
    <text evidence="2">The sequence shown here is derived from an EMBL/GenBank/DDBJ whole genome shotgun (WGS) entry which is preliminary data.</text>
</comment>
<evidence type="ECO:0000256" key="1">
    <source>
        <dbReference type="SAM" id="Phobius"/>
    </source>
</evidence>
<organism evidence="2 3">
    <name type="scientific">Ilex paraguariensis</name>
    <name type="common">yerba mate</name>
    <dbReference type="NCBI Taxonomy" id="185542"/>
    <lineage>
        <taxon>Eukaryota</taxon>
        <taxon>Viridiplantae</taxon>
        <taxon>Streptophyta</taxon>
        <taxon>Embryophyta</taxon>
        <taxon>Tracheophyta</taxon>
        <taxon>Spermatophyta</taxon>
        <taxon>Magnoliopsida</taxon>
        <taxon>eudicotyledons</taxon>
        <taxon>Gunneridae</taxon>
        <taxon>Pentapetalae</taxon>
        <taxon>asterids</taxon>
        <taxon>campanulids</taxon>
        <taxon>Aquifoliales</taxon>
        <taxon>Aquifoliaceae</taxon>
        <taxon>Ilex</taxon>
    </lineage>
</organism>
<proteinExistence type="predicted"/>
<keyword evidence="1" id="KW-0812">Transmembrane</keyword>
<gene>
    <name evidence="2" type="ORF">ILEXP_LOCUS11675</name>
</gene>
<name>A0ABC8RPJ2_9AQUA</name>
<evidence type="ECO:0000313" key="2">
    <source>
        <dbReference type="EMBL" id="CAK9143937.1"/>
    </source>
</evidence>
<dbReference type="AlphaFoldDB" id="A0ABC8RPJ2"/>
<dbReference type="Proteomes" id="UP001642360">
    <property type="component" value="Unassembled WGS sequence"/>
</dbReference>
<keyword evidence="3" id="KW-1185">Reference proteome</keyword>
<accession>A0ABC8RPJ2</accession>
<reference evidence="2 3" key="1">
    <citation type="submission" date="2024-02" db="EMBL/GenBank/DDBJ databases">
        <authorList>
            <person name="Vignale AGUSTIN F."/>
            <person name="Sosa J E."/>
            <person name="Modenutti C."/>
        </authorList>
    </citation>
    <scope>NUCLEOTIDE SEQUENCE [LARGE SCALE GENOMIC DNA]</scope>
</reference>